<keyword evidence="1" id="KW-0472">Membrane</keyword>
<gene>
    <name evidence="2" type="ORF">TCEB3V08_LOCUS11337</name>
</gene>
<dbReference type="EMBL" id="OC322812">
    <property type="protein sequence ID" value="CAD7412332.1"/>
    <property type="molecule type" value="Genomic_DNA"/>
</dbReference>
<evidence type="ECO:0000313" key="2">
    <source>
        <dbReference type="EMBL" id="CAD7412332.1"/>
    </source>
</evidence>
<sequence>MDKRTKAPVSSCHVVPATDVVVEYNTVWPMYYVTDMTNHELTLINDTKTNLKSSEDVIIPVDANNRSLKKLLDSTQISLVFVALLNILMHGATLPVGVSPLQETLKSEGTVHHPLVYAYPKYSAYSYYPVAYWVLFVVALAALVAAISANPMPFPGPYPAAPAPAPKETLKGAEAVYYSSYGALPYAAAAYPAVAYSGAAYPAAYPAAYGYSYYG</sequence>
<organism evidence="2">
    <name type="scientific">Timema cristinae</name>
    <name type="common">Walking stick</name>
    <dbReference type="NCBI Taxonomy" id="61476"/>
    <lineage>
        <taxon>Eukaryota</taxon>
        <taxon>Metazoa</taxon>
        <taxon>Ecdysozoa</taxon>
        <taxon>Arthropoda</taxon>
        <taxon>Hexapoda</taxon>
        <taxon>Insecta</taxon>
        <taxon>Pterygota</taxon>
        <taxon>Neoptera</taxon>
        <taxon>Polyneoptera</taxon>
        <taxon>Phasmatodea</taxon>
        <taxon>Timematodea</taxon>
        <taxon>Timematoidea</taxon>
        <taxon>Timematidae</taxon>
        <taxon>Timema</taxon>
    </lineage>
</organism>
<name>A0A7R9DF31_TIMCR</name>
<protein>
    <submittedName>
        <fullName evidence="2">Uncharacterized protein</fullName>
    </submittedName>
</protein>
<keyword evidence="1" id="KW-0812">Transmembrane</keyword>
<dbReference type="AlphaFoldDB" id="A0A7R9DF31"/>
<proteinExistence type="predicted"/>
<evidence type="ECO:0000256" key="1">
    <source>
        <dbReference type="SAM" id="Phobius"/>
    </source>
</evidence>
<keyword evidence="1" id="KW-1133">Transmembrane helix</keyword>
<reference evidence="2" key="1">
    <citation type="submission" date="2020-11" db="EMBL/GenBank/DDBJ databases">
        <authorList>
            <person name="Tran Van P."/>
        </authorList>
    </citation>
    <scope>NUCLEOTIDE SEQUENCE</scope>
</reference>
<feature type="transmembrane region" description="Helical" evidence="1">
    <location>
        <begin position="130"/>
        <end position="149"/>
    </location>
</feature>
<accession>A0A7R9DF31</accession>